<sequence length="104" mass="11510">MPAYLIVDAADIVTDTGETDQRADEYRVLAQQSIRQFGGRYLVMGASPVALSGEWPAERVVTVVEFPDRATLDRWHASPEYTDAAQIRKTSIDARILLADGIDD</sequence>
<dbReference type="PANTHER" id="PTHR41521:SF4">
    <property type="entry name" value="BLR0684 PROTEIN"/>
    <property type="match status" value="1"/>
</dbReference>
<comment type="caution">
    <text evidence="2">The sequence shown here is derived from an EMBL/GenBank/DDBJ whole genome shotgun (WGS) entry which is preliminary data.</text>
</comment>
<proteinExistence type="predicted"/>
<evidence type="ECO:0000259" key="1">
    <source>
        <dbReference type="Pfam" id="PF07045"/>
    </source>
</evidence>
<dbReference type="InterPro" id="IPR010753">
    <property type="entry name" value="DUF1330"/>
</dbReference>
<dbReference type="RefSeq" id="WP_345495426.1">
    <property type="nucleotide sequence ID" value="NZ_BAABJM010000002.1"/>
</dbReference>
<reference evidence="3" key="1">
    <citation type="journal article" date="2019" name="Int. J. Syst. Evol. Microbiol.">
        <title>The Global Catalogue of Microorganisms (GCM) 10K type strain sequencing project: providing services to taxonomists for standard genome sequencing and annotation.</title>
        <authorList>
            <consortium name="The Broad Institute Genomics Platform"/>
            <consortium name="The Broad Institute Genome Sequencing Center for Infectious Disease"/>
            <person name="Wu L."/>
            <person name="Ma J."/>
        </authorList>
    </citation>
    <scope>NUCLEOTIDE SEQUENCE [LARGE SCALE GENOMIC DNA]</scope>
    <source>
        <strain evidence="3">JCM 18298</strain>
    </source>
</reference>
<feature type="domain" description="DUF1330" evidence="1">
    <location>
        <begin position="18"/>
        <end position="101"/>
    </location>
</feature>
<name>A0ABP9K6B7_9NOCA</name>
<accession>A0ABP9K6B7</accession>
<keyword evidence="3" id="KW-1185">Reference proteome</keyword>
<protein>
    <submittedName>
        <fullName evidence="2">DUF1330 domain-containing protein</fullName>
    </submittedName>
</protein>
<dbReference type="Proteomes" id="UP001500603">
    <property type="component" value="Unassembled WGS sequence"/>
</dbReference>
<organism evidence="2 3">
    <name type="scientific">Nocardia callitridis</name>
    <dbReference type="NCBI Taxonomy" id="648753"/>
    <lineage>
        <taxon>Bacteria</taxon>
        <taxon>Bacillati</taxon>
        <taxon>Actinomycetota</taxon>
        <taxon>Actinomycetes</taxon>
        <taxon>Mycobacteriales</taxon>
        <taxon>Nocardiaceae</taxon>
        <taxon>Nocardia</taxon>
    </lineage>
</organism>
<gene>
    <name evidence="2" type="ORF">GCM10023318_24750</name>
</gene>
<dbReference type="InterPro" id="IPR011008">
    <property type="entry name" value="Dimeric_a/b-barrel"/>
</dbReference>
<evidence type="ECO:0000313" key="2">
    <source>
        <dbReference type="EMBL" id="GAA5052293.1"/>
    </source>
</evidence>
<evidence type="ECO:0000313" key="3">
    <source>
        <dbReference type="Proteomes" id="UP001500603"/>
    </source>
</evidence>
<dbReference type="PANTHER" id="PTHR41521">
    <property type="match status" value="1"/>
</dbReference>
<dbReference type="Gene3D" id="3.30.70.100">
    <property type="match status" value="1"/>
</dbReference>
<dbReference type="EMBL" id="BAABJM010000002">
    <property type="protein sequence ID" value="GAA5052293.1"/>
    <property type="molecule type" value="Genomic_DNA"/>
</dbReference>
<dbReference type="Pfam" id="PF07045">
    <property type="entry name" value="DUF1330"/>
    <property type="match status" value="1"/>
</dbReference>
<dbReference type="SUPFAM" id="SSF54909">
    <property type="entry name" value="Dimeric alpha+beta barrel"/>
    <property type="match status" value="1"/>
</dbReference>